<feature type="compositionally biased region" description="Polar residues" evidence="14">
    <location>
        <begin position="222"/>
        <end position="236"/>
    </location>
</feature>
<feature type="coiled-coil region" evidence="13">
    <location>
        <begin position="1249"/>
        <end position="1287"/>
    </location>
</feature>
<feature type="region of interest" description="Disordered" evidence="14">
    <location>
        <begin position="1"/>
        <end position="424"/>
    </location>
</feature>
<dbReference type="SUPFAM" id="SSF50978">
    <property type="entry name" value="WD40 repeat-like"/>
    <property type="match status" value="1"/>
</dbReference>
<dbReference type="GO" id="GO:0003341">
    <property type="term" value="P:cilium movement"/>
    <property type="evidence" value="ECO:0007669"/>
    <property type="project" value="UniProtKB-ARBA"/>
</dbReference>
<evidence type="ECO:0000259" key="15">
    <source>
        <dbReference type="Pfam" id="PF23409"/>
    </source>
</evidence>
<feature type="region of interest" description="Disordered" evidence="14">
    <location>
        <begin position="2161"/>
        <end position="2183"/>
    </location>
</feature>
<dbReference type="InterPro" id="IPR055439">
    <property type="entry name" value="Beta-prop_EML_1st"/>
</dbReference>
<dbReference type="SUPFAM" id="SSF82171">
    <property type="entry name" value="DPP6 N-terminal domain-like"/>
    <property type="match status" value="1"/>
</dbReference>
<feature type="compositionally biased region" description="Gly residues" evidence="14">
    <location>
        <begin position="1615"/>
        <end position="1629"/>
    </location>
</feature>
<evidence type="ECO:0000256" key="10">
    <source>
        <dbReference type="ARBA" id="ARBA00055223"/>
    </source>
</evidence>
<feature type="compositionally biased region" description="Basic and acidic residues" evidence="14">
    <location>
        <begin position="368"/>
        <end position="401"/>
    </location>
</feature>
<evidence type="ECO:0000256" key="1">
    <source>
        <dbReference type="ARBA" id="ARBA00004611"/>
    </source>
</evidence>
<feature type="coiled-coil region" evidence="13">
    <location>
        <begin position="1886"/>
        <end position="1913"/>
    </location>
</feature>
<sequence length="2183" mass="248726">MEDKDKRDSPPKMDPTANQETSAGRSDSPNQERKSKNLVEAAGHLKEEALRRYKISQEQERKKEDIKAEMDNSKEAGESGGNKTVENEQENMPSKTEFNKSSAETTEDDKTNINPINGQTDGTPVDHPTKLDSVDSLTKVKDVEDVKTDDKTELPEQIPVEPATRVEEGVDVPLTGIPPGDQDSSKPEMENVLPAAEVSESNVEKEPQNSETADSETKLDESSQPTQDSDGTQENMQEPKATQDLDKTAEEQSETTEKLPTSEEQDKSEQEQLSSDQLQQEGANIEPPPDTVQQENSIDTPADKPESDAENEEKEKNEPTDASQEKEMPENLETGTDEQKDDTKPASEAKNAESEEASDQQPAQVEQSTDKVEQSTDKVEQSTDKVVTDEQGDKENEKTDSGEEGDEEKEVVEGETGDENSTEAKEVVEVLIPNDFYYTLEDHVCGAEITEDSGLPQDLLTLKHSFGYDCKKRCNLHMLDQYTLLFMAGNLVQLMNIQTKELTYIRSTSGGGIGAIAVHPSRKYFAVGEKGSAPNINIFEFPSLKLFRILRGGTEEMYASLTYSPDGELLASQGGEPDFMLTVWNWKQEKIMLRTKAFSQEVFRVSFSSELEGQLTTAGTGHIKFWKMADTFTGLKLQGELGRFGKTEISDIEGYVELPDGKVLSGAETGNMLLWEGGLIKVEIGRKGKKLCHNGQIQQILLDEGELMTIGVDGFVRMWDFETIDTADTTDDSGLFEMEPMNELRVGYDVQLKHIVKSIDDENEATIWFAQDGNGGIWKLDLSFSHTSLQPEKISSYHAGAITSCVTSPVTHLVATTGVDHTVRVYDYMQEKLVTDSKFTGGGTTIMWAPKIVDTKGSTMYVGFEDGVLRILNINKTVDVPGRKHKSDCEVTLKQALKPHKSCVTSIAVDGKGEFLATGGKDSTVFFIGIGETYEPIGFVNVPAPVRHLQWSPEKFSKTTLLVICEDGYVVELETPDTEKIDTSHSYHITSLNNKQYKFTSIKSNLRHEEELERKRIEEEIRLKKEEEEKRKRRERGLEDEEEEEEEVKKPETPKEEWKPYIPEDPSPILQGFYSIEEGKFWLSMGDFDAGYLYECKFASDNDKSSLPEDVYNQPVKSVAVVDSLDVPITVIRFSNNGQQAIFGMENGKIRVQQLDEVFDISTMASHWMLSVHDNHYGHVTGLALSFDSLKLLSVGADGNFFMFNYMEQQKLDEKIAENKAKIPSARKEDDREEPIDDIDDPNAYSIEDAKQKAEYDKLMKQAEEKKRDVRRNIAKLRRQFKSILEQNEDLPKDLQLNRMEFEMDREIKLELERQTEEKIETVRKEMAWESEKHRVALDKLRKRFKNAVECEKIILKCFLTPHEVSSFRAAKLSDDFYKMKANFERRRTMFITRDEFTRDPTRDLLAGQSRMTESSVTMGEKSADDKGAKVTTTLKGSMGERVTKALQKVEEKKKKRAARRSQWSELYETKPADDYEDPADVAKIKHAQQNMGDYKLKTAKDYVVPDHLRMNVEKARGRLLVLKDLIHEYRYDFNVKLLALRDKKIRTIEEITDLTVQLEDIHNRLDSSKQKHIPPIPQMHDVEQPEKKLEYTRETLLKFKKEKERDDLHKKTGGGESSGFGGGFGGMGGDKHHTPSPPLVGQKSSLMSGISKTESSSHQMVQDKEIIMTEEVEPSPLELQLKQVEEIRLVYEQDRLLKRIDELLKTFDAELRLLRHDKFKMDILMKNADLRQVTLFEEFVLLKEYEKREELLADKVSNKQQEKLDMQTKIMEVQAKLENKKKDIEKLVDKEKKIHTDFLNSLGENNKFVDYLTKVFKKKIKRSKKKLADGAVSDEDSDEDSDDESDWEESDEESESEAGGYDLDVCPPGCELAIYDKTCQIREKRLENEDELTEEKKNSEAMKKELEGLQKKAKVIDSSLNYAQGDLEAFQLEKQQKLNELDVVVTLRLHQIQYFINSALPQDLSKCLVFESSGVEKLQHRIKELEQEKHLQKKQMREAQKKHSQLKKYRKEFEKKISEMNEKCNEMMIAKFGCIVDLEKLETVVVNRGIEEMKEKLRVAEIQCSEEVNELSLLVSEKKNRITELIKDNTHRLEQLCMFSTEKKDLENSLDSRQKNLGEEYSGQRKADIHEKSRLIQLVQLQAQEIEALKDEIMLLSRKGGHILPPAQPPLPQTPTNQLPNL</sequence>
<feature type="compositionally biased region" description="Acidic residues" evidence="14">
    <location>
        <begin position="1231"/>
        <end position="1241"/>
    </location>
</feature>
<proteinExistence type="inferred from homology"/>
<name>A0AAN8G031_PATCE</name>
<keyword evidence="4" id="KW-0677">Repeat</keyword>
<feature type="compositionally biased region" description="Basic and acidic residues" evidence="14">
    <location>
        <begin position="1"/>
        <end position="11"/>
    </location>
</feature>
<dbReference type="EMBL" id="JAZGQO010000022">
    <property type="protein sequence ID" value="KAK6165218.1"/>
    <property type="molecule type" value="Genomic_DNA"/>
</dbReference>
<dbReference type="SMART" id="SM00320">
    <property type="entry name" value="WD40"/>
    <property type="match status" value="9"/>
</dbReference>
<feature type="compositionally biased region" description="Basic and acidic residues" evidence="14">
    <location>
        <begin position="301"/>
        <end position="329"/>
    </location>
</feature>
<gene>
    <name evidence="16" type="ORF">SNE40_023570</name>
</gene>
<comment type="function">
    <text evidence="10">Flagellar protein involved in sperm flagellum axoneme organization and function.</text>
</comment>
<feature type="region of interest" description="Disordered" evidence="14">
    <location>
        <begin position="1405"/>
        <end position="1428"/>
    </location>
</feature>
<feature type="compositionally biased region" description="Basic and acidic residues" evidence="14">
    <location>
        <begin position="337"/>
        <end position="353"/>
    </location>
</feature>
<feature type="compositionally biased region" description="Basic and acidic residues" evidence="14">
    <location>
        <begin position="1047"/>
        <end position="1059"/>
    </location>
</feature>
<evidence type="ECO:0000256" key="9">
    <source>
        <dbReference type="ARBA" id="ARBA00023273"/>
    </source>
</evidence>
<feature type="coiled-coil region" evidence="13">
    <location>
        <begin position="1743"/>
        <end position="1795"/>
    </location>
</feature>
<evidence type="ECO:0000256" key="11">
    <source>
        <dbReference type="ARBA" id="ARBA00060934"/>
    </source>
</evidence>
<feature type="coiled-coil region" evidence="13">
    <location>
        <begin position="1969"/>
        <end position="2071"/>
    </location>
</feature>
<dbReference type="PANTHER" id="PTHR14885">
    <property type="entry name" value="CILIA- AND FLAGELLA-ASSOCIATED PROTEIN 43-RELATED"/>
    <property type="match status" value="1"/>
</dbReference>
<feature type="region of interest" description="Disordered" evidence="14">
    <location>
        <begin position="1828"/>
        <end position="1865"/>
    </location>
</feature>
<keyword evidence="17" id="KW-1185">Reference proteome</keyword>
<evidence type="ECO:0000256" key="5">
    <source>
        <dbReference type="ARBA" id="ARBA00022846"/>
    </source>
</evidence>
<feature type="compositionally biased region" description="Polar residues" evidence="14">
    <location>
        <begin position="112"/>
        <end position="122"/>
    </location>
</feature>
<feature type="region of interest" description="Disordered" evidence="14">
    <location>
        <begin position="1223"/>
        <end position="1247"/>
    </location>
</feature>
<evidence type="ECO:0000256" key="4">
    <source>
        <dbReference type="ARBA" id="ARBA00022737"/>
    </source>
</evidence>
<protein>
    <recommendedName>
        <fullName evidence="12">Cilia- and flagella-associated protein 44</fullName>
    </recommendedName>
</protein>
<comment type="subcellular location">
    <subcellularLocation>
        <location evidence="1">Cytoplasm</location>
        <location evidence="1">Cytoskeleton</location>
        <location evidence="1">Flagellum axoneme</location>
    </subcellularLocation>
</comment>
<keyword evidence="2" id="KW-0963">Cytoplasm</keyword>
<evidence type="ECO:0000256" key="13">
    <source>
        <dbReference type="SAM" id="Coils"/>
    </source>
</evidence>
<feature type="compositionally biased region" description="Polar residues" evidence="14">
    <location>
        <begin position="90"/>
        <end position="104"/>
    </location>
</feature>
<feature type="coiled-coil region" evidence="13">
    <location>
        <begin position="2133"/>
        <end position="2160"/>
    </location>
</feature>
<feature type="compositionally biased region" description="Low complexity" evidence="14">
    <location>
        <begin position="271"/>
        <end position="281"/>
    </location>
</feature>
<keyword evidence="7" id="KW-0969">Cilium</keyword>
<keyword evidence="9" id="KW-0966">Cell projection</keyword>
<dbReference type="InterPro" id="IPR036322">
    <property type="entry name" value="WD40_repeat_dom_sf"/>
</dbReference>
<feature type="region of interest" description="Disordered" evidence="14">
    <location>
        <begin position="1027"/>
        <end position="1063"/>
    </location>
</feature>
<dbReference type="GO" id="GO:0060285">
    <property type="term" value="P:cilium-dependent cell motility"/>
    <property type="evidence" value="ECO:0007669"/>
    <property type="project" value="UniProtKB-ARBA"/>
</dbReference>
<dbReference type="Pfam" id="PF23409">
    <property type="entry name" value="Beta-prop_EML"/>
    <property type="match status" value="1"/>
</dbReference>
<organism evidence="16 17">
    <name type="scientific">Patella caerulea</name>
    <name type="common">Rayed Mediterranean limpet</name>
    <dbReference type="NCBI Taxonomy" id="87958"/>
    <lineage>
        <taxon>Eukaryota</taxon>
        <taxon>Metazoa</taxon>
        <taxon>Spiralia</taxon>
        <taxon>Lophotrochozoa</taxon>
        <taxon>Mollusca</taxon>
        <taxon>Gastropoda</taxon>
        <taxon>Patellogastropoda</taxon>
        <taxon>Patelloidea</taxon>
        <taxon>Patellidae</taxon>
        <taxon>Patella</taxon>
    </lineage>
</organism>
<evidence type="ECO:0000256" key="6">
    <source>
        <dbReference type="ARBA" id="ARBA00023054"/>
    </source>
</evidence>
<dbReference type="Pfam" id="PF00400">
    <property type="entry name" value="WD40"/>
    <property type="match status" value="2"/>
</dbReference>
<feature type="compositionally biased region" description="Basic and acidic residues" evidence="14">
    <location>
        <begin position="241"/>
        <end position="270"/>
    </location>
</feature>
<evidence type="ECO:0000256" key="2">
    <source>
        <dbReference type="ARBA" id="ARBA00022490"/>
    </source>
</evidence>
<feature type="compositionally biased region" description="Acidic residues" evidence="14">
    <location>
        <begin position="1833"/>
        <end position="1857"/>
    </location>
</feature>
<dbReference type="InterPro" id="IPR015943">
    <property type="entry name" value="WD40/YVTN_repeat-like_dom_sf"/>
</dbReference>
<evidence type="ECO:0000256" key="12">
    <source>
        <dbReference type="ARBA" id="ARBA00074727"/>
    </source>
</evidence>
<feature type="region of interest" description="Disordered" evidence="14">
    <location>
        <begin position="1603"/>
        <end position="1636"/>
    </location>
</feature>
<keyword evidence="8" id="KW-0206">Cytoskeleton</keyword>
<evidence type="ECO:0000256" key="7">
    <source>
        <dbReference type="ARBA" id="ARBA00023069"/>
    </source>
</evidence>
<evidence type="ECO:0000256" key="8">
    <source>
        <dbReference type="ARBA" id="ARBA00023212"/>
    </source>
</evidence>
<keyword evidence="5" id="KW-0282">Flagellum</keyword>
<keyword evidence="6 13" id="KW-0175">Coiled coil</keyword>
<dbReference type="InterPro" id="IPR001680">
    <property type="entry name" value="WD40_rpt"/>
</dbReference>
<accession>A0AAN8G031</accession>
<reference evidence="16 17" key="1">
    <citation type="submission" date="2024-01" db="EMBL/GenBank/DDBJ databases">
        <title>The genome of the rayed Mediterranean limpet Patella caerulea (Linnaeus, 1758).</title>
        <authorList>
            <person name="Anh-Thu Weber A."/>
            <person name="Halstead-Nussloch G."/>
        </authorList>
    </citation>
    <scope>NUCLEOTIDE SEQUENCE [LARGE SCALE GENOMIC DNA]</scope>
    <source>
        <strain evidence="16">AATW-2023a</strain>
        <tissue evidence="16">Whole specimen</tissue>
    </source>
</reference>
<dbReference type="PANTHER" id="PTHR14885:SF3">
    <property type="entry name" value="CILIA- AND FLAGELLA-ASSOCIATED PROTEIN 44"/>
    <property type="match status" value="1"/>
</dbReference>
<dbReference type="Pfam" id="PF25828">
    <property type="entry name" value="CC_Cfap43"/>
    <property type="match status" value="2"/>
</dbReference>
<evidence type="ECO:0000256" key="3">
    <source>
        <dbReference type="ARBA" id="ARBA00022574"/>
    </source>
</evidence>
<comment type="caution">
    <text evidence="16">The sequence shown here is derived from an EMBL/GenBank/DDBJ whole genome shotgun (WGS) entry which is preliminary data.</text>
</comment>
<evidence type="ECO:0000313" key="16">
    <source>
        <dbReference type="EMBL" id="KAK6165218.1"/>
    </source>
</evidence>
<keyword evidence="3" id="KW-0853">WD repeat</keyword>
<evidence type="ECO:0000256" key="14">
    <source>
        <dbReference type="SAM" id="MobiDB-lite"/>
    </source>
</evidence>
<feature type="domain" description="EML-like first beta-propeller" evidence="15">
    <location>
        <begin position="513"/>
        <end position="723"/>
    </location>
</feature>
<evidence type="ECO:0000313" key="17">
    <source>
        <dbReference type="Proteomes" id="UP001347796"/>
    </source>
</evidence>
<feature type="compositionally biased region" description="Basic and acidic residues" evidence="14">
    <location>
        <begin position="127"/>
        <end position="154"/>
    </location>
</feature>
<feature type="compositionally biased region" description="Basic and acidic residues" evidence="14">
    <location>
        <begin position="30"/>
        <end position="77"/>
    </location>
</feature>
<feature type="compositionally biased region" description="Polar residues" evidence="14">
    <location>
        <begin position="16"/>
        <end position="29"/>
    </location>
</feature>
<feature type="compositionally biased region" description="Acidic residues" evidence="14">
    <location>
        <begin position="402"/>
        <end position="421"/>
    </location>
</feature>
<dbReference type="Proteomes" id="UP001347796">
    <property type="component" value="Unassembled WGS sequence"/>
</dbReference>
<comment type="similarity">
    <text evidence="11">Belongs to the CFAP44 family.</text>
</comment>
<dbReference type="FunFam" id="2.130.10.10:FF:000401">
    <property type="entry name" value="Cilia- and flagella-associated protein 44"/>
    <property type="match status" value="1"/>
</dbReference>
<dbReference type="Gene3D" id="2.130.10.10">
    <property type="entry name" value="YVTN repeat-like/Quinoprotein amine dehydrogenase"/>
    <property type="match status" value="3"/>
</dbReference>